<reference evidence="3 4" key="1">
    <citation type="journal article" date="2018" name="BMC Genomics">
        <title>Genomic evidence for intraspecific hybridization in a clonal and extremely halotolerant yeast.</title>
        <authorList>
            <person name="Gostincar C."/>
            <person name="Stajich J.E."/>
            <person name="Zupancic J."/>
            <person name="Zalar P."/>
            <person name="Gunde-Cimerman N."/>
        </authorList>
    </citation>
    <scope>NUCLEOTIDE SEQUENCE [LARGE SCALE GENOMIC DNA]</scope>
    <source>
        <strain evidence="3 4">EXF-6656</strain>
    </source>
</reference>
<name>A0A3M6WI26_HORWE</name>
<dbReference type="VEuPathDB" id="FungiDB:BTJ68_09548"/>
<feature type="region of interest" description="Disordered" evidence="1">
    <location>
        <begin position="944"/>
        <end position="967"/>
    </location>
</feature>
<dbReference type="OrthoDB" id="5404895at2759"/>
<dbReference type="Pfam" id="PF07103">
    <property type="entry name" value="DUF1365"/>
    <property type="match status" value="1"/>
</dbReference>
<comment type="caution">
    <text evidence="3">The sequence shown here is derived from an EMBL/GenBank/DDBJ whole genome shotgun (WGS) entry which is preliminary data.</text>
</comment>
<accession>A0A3M6WI26</accession>
<dbReference type="GO" id="GO:0003824">
    <property type="term" value="F:catalytic activity"/>
    <property type="evidence" value="ECO:0007669"/>
    <property type="project" value="InterPro"/>
</dbReference>
<dbReference type="Pfam" id="PF02538">
    <property type="entry name" value="Hydantoinase_B"/>
    <property type="match status" value="1"/>
</dbReference>
<proteinExistence type="predicted"/>
<evidence type="ECO:0000259" key="2">
    <source>
        <dbReference type="Pfam" id="PF02538"/>
    </source>
</evidence>
<sequence length="1066" mass="120038">MFRMIVGCYLLIVHSPYTIPNNGFHDLIDVEMPQGSSQKSVRPAAISCRTYFLGRTMDVMQALFGQKNSAFMTAAGFSDSPHFFYSGFKPSGEWYQLYQIAFGGVPARPKGDGPDCHCLFPANKSVPTEAIELNFLFGLKSMRPGDKPGSRSRKAIHRENGRGGYVSELLPSKCNYVKVEPGDLLEWQTWGGGDLGDPLMRPATTVALEVKRKLVTVQGAKTNYGVVIDAETLELDEAATETSRADIERAEAGKQAPLYDRGGTMQELVAKCKEETGLEPPVPQWQNCLRPSCRSRTFGSVSKGLCGFGLRSLATAAFRMKGVVKPQATPTSKKPTTQRQMGGSGVDWTFIAVQYHTNFASRALARVQKMRAIDHGAETAASNNGRLSKRTFLVLIWTFLTLFWSIFTPPHKTFAARVLLFQPAWIIRAIRKDATWIQDLTLFLGLYVVYMNWAGVWSFSSVGELKQHSLEDPTMQMHTKVFSLLSLCAILAGSIVVRDKHLESKETKIESLHEQRIEDQVLPPLLLASKTTHSRLFPQKHSFTYSYLLVGVPIGIQGRISNMLSVDSQHFGWFVVDSSDYLSRGNAHLSLSEKLKRYLHTQGVTDRDYAYAYLVTAPRFLDYSFNPVSFWYIYDSDTALKYMILEVNNTFDERRMYLLRADSAAAEEKNENNGKHLVFSETWSKDFHVSPFNSRKGSYSLRAVDPLAAYEETGQMRIDNTIVLRSSDEHPKIVARIYSDGEPKDPATITSWETAKFIAAWCWVGFATFPRIVKEATMLFFRPKLHVWYRPEVAATSLGRSYTEEERVLEAFFRAFISNALSEASRPLRVVYEPAHHDDAEIVLYSPGFTFEEDRKRTLTIKVTSPAFYSRFVHHPTAKSAFNHECLATDEKNRTAFLEQPGLLPALLDAINEHSTATQQPSSIITSLKETKWALLTSLRCPPTATSYPEPSASEDQNPQTKESSAKLSELDSFVKTSCEDRTIYWRTTMKLFLAERLALGIPALLTLLDLFLLRAPILVAAMHYCHHKDVFDVLRPRKLEWEDLGTVVGMLGRANGVHVWSWLKG</sequence>
<organism evidence="3 4">
    <name type="scientific">Hortaea werneckii</name>
    <name type="common">Black yeast</name>
    <name type="synonym">Cladosporium werneckii</name>
    <dbReference type="NCBI Taxonomy" id="91943"/>
    <lineage>
        <taxon>Eukaryota</taxon>
        <taxon>Fungi</taxon>
        <taxon>Dikarya</taxon>
        <taxon>Ascomycota</taxon>
        <taxon>Pezizomycotina</taxon>
        <taxon>Dothideomycetes</taxon>
        <taxon>Dothideomycetidae</taxon>
        <taxon>Mycosphaerellales</taxon>
        <taxon>Teratosphaeriaceae</taxon>
        <taxon>Hortaea</taxon>
    </lineage>
</organism>
<dbReference type="AlphaFoldDB" id="A0A3M6WI26"/>
<evidence type="ECO:0000256" key="1">
    <source>
        <dbReference type="SAM" id="MobiDB-lite"/>
    </source>
</evidence>
<dbReference type="Proteomes" id="UP000281245">
    <property type="component" value="Unassembled WGS sequence"/>
</dbReference>
<dbReference type="InterPro" id="IPR003692">
    <property type="entry name" value="Hydantoinase_B"/>
</dbReference>
<protein>
    <recommendedName>
        <fullName evidence="2">Hydantoinase B/oxoprolinase domain-containing protein</fullName>
    </recommendedName>
</protein>
<dbReference type="PANTHER" id="PTHR33973">
    <property type="entry name" value="OS07G0153300 PROTEIN"/>
    <property type="match status" value="1"/>
</dbReference>
<dbReference type="PANTHER" id="PTHR33973:SF4">
    <property type="entry name" value="OS07G0153300 PROTEIN"/>
    <property type="match status" value="1"/>
</dbReference>
<evidence type="ECO:0000313" key="3">
    <source>
        <dbReference type="EMBL" id="RMX77920.1"/>
    </source>
</evidence>
<feature type="domain" description="Hydantoinase B/oxoprolinase" evidence="2">
    <location>
        <begin position="4"/>
        <end position="135"/>
    </location>
</feature>
<dbReference type="InterPro" id="IPR010775">
    <property type="entry name" value="DUF1365"/>
</dbReference>
<gene>
    <name evidence="3" type="ORF">D0869_09502</name>
</gene>
<evidence type="ECO:0000313" key="4">
    <source>
        <dbReference type="Proteomes" id="UP000281245"/>
    </source>
</evidence>
<dbReference type="EMBL" id="QWIJ01000894">
    <property type="protein sequence ID" value="RMX77920.1"/>
    <property type="molecule type" value="Genomic_DNA"/>
</dbReference>